<evidence type="ECO:0000313" key="2">
    <source>
        <dbReference type="Proteomes" id="UP001266305"/>
    </source>
</evidence>
<sequence>MKLAIYKDLNESSALQGSAVRKFTSQHRLQSQLRQAAAIQSSVVLLLSPKCQAHGQLHGENTLNERRKQHGWVYREDASFTLTHGRARGEEMQDKAWEMGANVLYNVELSEQKSMGCFQVRMEKGAHRLSQAGDGWVTSQGLGAWACSSSVLGVDKSLPWEFSSMALQHMENYANSEELDSYIHNKFNITVKHHY</sequence>
<gene>
    <name evidence="1" type="ORF">P7K49_007489</name>
</gene>
<protein>
    <submittedName>
        <fullName evidence="1">Uncharacterized protein</fullName>
    </submittedName>
</protein>
<reference evidence="1 2" key="1">
    <citation type="submission" date="2023-05" db="EMBL/GenBank/DDBJ databases">
        <title>B98-5 Cell Line De Novo Hybrid Assembly: An Optical Mapping Approach.</title>
        <authorList>
            <person name="Kananen K."/>
            <person name="Auerbach J.A."/>
            <person name="Kautto E."/>
            <person name="Blachly J.S."/>
        </authorList>
    </citation>
    <scope>NUCLEOTIDE SEQUENCE [LARGE SCALE GENOMIC DNA]</scope>
    <source>
        <strain evidence="1">B95-8</strain>
        <tissue evidence="1">Cell line</tissue>
    </source>
</reference>
<organism evidence="1 2">
    <name type="scientific">Saguinus oedipus</name>
    <name type="common">Cotton-top tamarin</name>
    <name type="synonym">Oedipomidas oedipus</name>
    <dbReference type="NCBI Taxonomy" id="9490"/>
    <lineage>
        <taxon>Eukaryota</taxon>
        <taxon>Metazoa</taxon>
        <taxon>Chordata</taxon>
        <taxon>Craniata</taxon>
        <taxon>Vertebrata</taxon>
        <taxon>Euteleostomi</taxon>
        <taxon>Mammalia</taxon>
        <taxon>Eutheria</taxon>
        <taxon>Euarchontoglires</taxon>
        <taxon>Primates</taxon>
        <taxon>Haplorrhini</taxon>
        <taxon>Platyrrhini</taxon>
        <taxon>Cebidae</taxon>
        <taxon>Callitrichinae</taxon>
        <taxon>Saguinus</taxon>
    </lineage>
</organism>
<comment type="caution">
    <text evidence="1">The sequence shown here is derived from an EMBL/GenBank/DDBJ whole genome shotgun (WGS) entry which is preliminary data.</text>
</comment>
<proteinExistence type="predicted"/>
<accession>A0ABQ9VV09</accession>
<dbReference type="Proteomes" id="UP001266305">
    <property type="component" value="Unassembled WGS sequence"/>
</dbReference>
<dbReference type="EMBL" id="JASSZA010000004">
    <property type="protein sequence ID" value="KAK2113223.1"/>
    <property type="molecule type" value="Genomic_DNA"/>
</dbReference>
<evidence type="ECO:0000313" key="1">
    <source>
        <dbReference type="EMBL" id="KAK2113223.1"/>
    </source>
</evidence>
<name>A0ABQ9VV09_SAGOE</name>
<keyword evidence="2" id="KW-1185">Reference proteome</keyword>